<comment type="caution">
    <text evidence="7">The sequence shown here is derived from an EMBL/GenBank/DDBJ whole genome shotgun (WGS) entry which is preliminary data.</text>
</comment>
<dbReference type="Gene3D" id="3.40.50.720">
    <property type="entry name" value="NAD(P)-binding Rossmann-like Domain"/>
    <property type="match status" value="1"/>
</dbReference>
<evidence type="ECO:0000256" key="1">
    <source>
        <dbReference type="ARBA" id="ARBA00006484"/>
    </source>
</evidence>
<dbReference type="SUPFAM" id="SSF51735">
    <property type="entry name" value="NAD(P)-binding Rossmann-fold domains"/>
    <property type="match status" value="1"/>
</dbReference>
<dbReference type="GO" id="GO:0016491">
    <property type="term" value="F:oxidoreductase activity"/>
    <property type="evidence" value="ECO:0007669"/>
    <property type="project" value="UniProtKB-KW"/>
</dbReference>
<comment type="similarity">
    <text evidence="1 4">Belongs to the short-chain dehydrogenases/reductases (SDR) family.</text>
</comment>
<accession>A0A815HG47</accession>
<keyword evidence="5" id="KW-0812">Transmembrane</keyword>
<sequence length="300" mass="33775">MIEFFNILFQIFLYVGIIAIIAYFIYPLHDNIENYFKNKVVWITGASSGIGRELAKELVRLSPTTRIVLSARREDELYSLAAELHLDADHCLVLPLDLEIHDDGFARKVDLVLDRFKHIDVLINNGGVSQRSLIKETVYKVDSRLMNINYLGTITLSKAILQHFIDRQKGHYVVVTSATGYAGTALRSSYAASKHALHGFFDSLRLEHARDNIDVTMVCPGFVKTDVSRNAFQGSGALHKKMDPKTEKGTDPTVCAYDILCGVAARKHEIYVGHLASVVIYLQRFCPKLLYRVLLRTDSA</sequence>
<name>A0A815HG47_9BILA</name>
<dbReference type="PROSITE" id="PS00061">
    <property type="entry name" value="ADH_SHORT"/>
    <property type="match status" value="1"/>
</dbReference>
<keyword evidence="5" id="KW-1133">Transmembrane helix</keyword>
<dbReference type="InterPro" id="IPR057326">
    <property type="entry name" value="KR_dom"/>
</dbReference>
<protein>
    <recommendedName>
        <fullName evidence="6">Ketoreductase domain-containing protein</fullName>
    </recommendedName>
</protein>
<dbReference type="PRINTS" id="PR00081">
    <property type="entry name" value="GDHRDH"/>
</dbReference>
<dbReference type="SMART" id="SM00822">
    <property type="entry name" value="PKS_KR"/>
    <property type="match status" value="1"/>
</dbReference>
<dbReference type="InterPro" id="IPR036291">
    <property type="entry name" value="NAD(P)-bd_dom_sf"/>
</dbReference>
<evidence type="ECO:0000313" key="8">
    <source>
        <dbReference type="Proteomes" id="UP000663860"/>
    </source>
</evidence>
<evidence type="ECO:0000256" key="4">
    <source>
        <dbReference type="RuleBase" id="RU000363"/>
    </source>
</evidence>
<dbReference type="Pfam" id="PF00106">
    <property type="entry name" value="adh_short"/>
    <property type="match status" value="1"/>
</dbReference>
<keyword evidence="2" id="KW-0560">Oxidoreductase</keyword>
<dbReference type="AlphaFoldDB" id="A0A815HG47"/>
<feature type="domain" description="Ketoreductase" evidence="6">
    <location>
        <begin position="39"/>
        <end position="226"/>
    </location>
</feature>
<evidence type="ECO:0000259" key="6">
    <source>
        <dbReference type="SMART" id="SM00822"/>
    </source>
</evidence>
<dbReference type="PANTHER" id="PTHR44196:SF1">
    <property type="entry name" value="DEHYDROGENASE_REDUCTASE SDR FAMILY MEMBER 7B"/>
    <property type="match status" value="1"/>
</dbReference>
<evidence type="ECO:0000313" key="7">
    <source>
        <dbReference type="EMBL" id="CAF1351731.1"/>
    </source>
</evidence>
<comment type="function">
    <text evidence="3">Putative oxidoreductase.</text>
</comment>
<keyword evidence="5" id="KW-0472">Membrane</keyword>
<evidence type="ECO:0000256" key="2">
    <source>
        <dbReference type="ARBA" id="ARBA00023002"/>
    </source>
</evidence>
<dbReference type="PANTHER" id="PTHR44196">
    <property type="entry name" value="DEHYDROGENASE/REDUCTASE SDR FAMILY MEMBER 7B"/>
    <property type="match status" value="1"/>
</dbReference>
<gene>
    <name evidence="7" type="ORF">IZO911_LOCUS36810</name>
</gene>
<proteinExistence type="inferred from homology"/>
<dbReference type="PRINTS" id="PR00080">
    <property type="entry name" value="SDRFAMILY"/>
</dbReference>
<dbReference type="GO" id="GO:0016020">
    <property type="term" value="C:membrane"/>
    <property type="evidence" value="ECO:0007669"/>
    <property type="project" value="TreeGrafter"/>
</dbReference>
<feature type="transmembrane region" description="Helical" evidence="5">
    <location>
        <begin position="7"/>
        <end position="26"/>
    </location>
</feature>
<dbReference type="EMBL" id="CAJNOE010000880">
    <property type="protein sequence ID" value="CAF1351731.1"/>
    <property type="molecule type" value="Genomic_DNA"/>
</dbReference>
<organism evidence="7 8">
    <name type="scientific">Adineta steineri</name>
    <dbReference type="NCBI Taxonomy" id="433720"/>
    <lineage>
        <taxon>Eukaryota</taxon>
        <taxon>Metazoa</taxon>
        <taxon>Spiralia</taxon>
        <taxon>Gnathifera</taxon>
        <taxon>Rotifera</taxon>
        <taxon>Eurotatoria</taxon>
        <taxon>Bdelloidea</taxon>
        <taxon>Adinetida</taxon>
        <taxon>Adinetidae</taxon>
        <taxon>Adineta</taxon>
    </lineage>
</organism>
<reference evidence="7" key="1">
    <citation type="submission" date="2021-02" db="EMBL/GenBank/DDBJ databases">
        <authorList>
            <person name="Nowell W R."/>
        </authorList>
    </citation>
    <scope>NUCLEOTIDE SEQUENCE</scope>
</reference>
<dbReference type="NCBIfam" id="NF004825">
    <property type="entry name" value="PRK06181.1"/>
    <property type="match status" value="1"/>
</dbReference>
<evidence type="ECO:0000256" key="5">
    <source>
        <dbReference type="SAM" id="Phobius"/>
    </source>
</evidence>
<dbReference type="InterPro" id="IPR020904">
    <property type="entry name" value="Sc_DH/Rdtase_CS"/>
</dbReference>
<dbReference type="GO" id="GO:0006629">
    <property type="term" value="P:lipid metabolic process"/>
    <property type="evidence" value="ECO:0007669"/>
    <property type="project" value="UniProtKB-ARBA"/>
</dbReference>
<dbReference type="InterPro" id="IPR002347">
    <property type="entry name" value="SDR_fam"/>
</dbReference>
<evidence type="ECO:0000256" key="3">
    <source>
        <dbReference type="ARBA" id="ARBA00037096"/>
    </source>
</evidence>
<dbReference type="Proteomes" id="UP000663860">
    <property type="component" value="Unassembled WGS sequence"/>
</dbReference>